<dbReference type="PATRIC" id="fig|1227275.3.peg.1857"/>
<evidence type="ECO:0000256" key="1">
    <source>
        <dbReference type="SAM" id="Phobius"/>
    </source>
</evidence>
<evidence type="ECO:0000313" key="2">
    <source>
        <dbReference type="EMBL" id="ERJ73842.1"/>
    </source>
</evidence>
<dbReference type="HOGENOM" id="CLU_2738448_0_0_9"/>
<feature type="transmembrane region" description="Helical" evidence="1">
    <location>
        <begin position="31"/>
        <end position="53"/>
    </location>
</feature>
<sequence>MTRAQIRERIRLVLSFMLWCLKKKVKFLQRVLIHVLIGIVGGWLISLFIAYLFNNITLLHFFVAPTKYIKI</sequence>
<dbReference type="AlphaFoldDB" id="U2J1A8"/>
<keyword evidence="1" id="KW-0812">Transmembrane</keyword>
<keyword evidence="1" id="KW-1133">Transmembrane helix</keyword>
<evidence type="ECO:0000313" key="3">
    <source>
        <dbReference type="Proteomes" id="UP000016617"/>
    </source>
</evidence>
<proteinExistence type="predicted"/>
<protein>
    <submittedName>
        <fullName evidence="2">Uncharacterized protein</fullName>
    </submittedName>
</protein>
<keyword evidence="1" id="KW-0472">Membrane</keyword>
<organism evidence="2 3">
    <name type="scientific">Streptococcus sobrinus W1703</name>
    <dbReference type="NCBI Taxonomy" id="1227275"/>
    <lineage>
        <taxon>Bacteria</taxon>
        <taxon>Bacillati</taxon>
        <taxon>Bacillota</taxon>
        <taxon>Bacilli</taxon>
        <taxon>Lactobacillales</taxon>
        <taxon>Streptococcaceae</taxon>
        <taxon>Streptococcus</taxon>
    </lineage>
</organism>
<accession>U2J1A8</accession>
<dbReference type="EMBL" id="AWVA01000121">
    <property type="protein sequence ID" value="ERJ73842.1"/>
    <property type="molecule type" value="Genomic_DNA"/>
</dbReference>
<comment type="caution">
    <text evidence="2">The sequence shown here is derived from an EMBL/GenBank/DDBJ whole genome shotgun (WGS) entry which is preliminary data.</text>
</comment>
<gene>
    <name evidence="2" type="ORF">HMPREF1557_02064</name>
</gene>
<reference evidence="2 3" key="1">
    <citation type="submission" date="2013-06" db="EMBL/GenBank/DDBJ databases">
        <authorList>
            <person name="Weinstock G."/>
            <person name="Sodergren E."/>
            <person name="Lobos E.A."/>
            <person name="Fulton L."/>
            <person name="Fulton R."/>
            <person name="Courtney L."/>
            <person name="Fronick C."/>
            <person name="O'Laughlin M."/>
            <person name="Godfrey J."/>
            <person name="Wilson R.M."/>
            <person name="Miner T."/>
            <person name="Farmer C."/>
            <person name="Delehaunty K."/>
            <person name="Cordes M."/>
            <person name="Minx P."/>
            <person name="Tomlinson C."/>
            <person name="Chen J."/>
            <person name="Wollam A."/>
            <person name="Pepin K.H."/>
            <person name="Bhonagiri V."/>
            <person name="Zhang X."/>
            <person name="Warren W."/>
            <person name="Mitreva M."/>
            <person name="Mardis E.R."/>
            <person name="Wilson R.K."/>
        </authorList>
    </citation>
    <scope>NUCLEOTIDE SEQUENCE [LARGE SCALE GENOMIC DNA]</scope>
    <source>
        <strain evidence="2 3">W1703</strain>
    </source>
</reference>
<name>U2J1A8_9STRE</name>
<dbReference type="Proteomes" id="UP000016617">
    <property type="component" value="Unassembled WGS sequence"/>
</dbReference>